<evidence type="ECO:0000259" key="2">
    <source>
        <dbReference type="Pfam" id="PF12706"/>
    </source>
</evidence>
<dbReference type="Pfam" id="PF12706">
    <property type="entry name" value="Lactamase_B_2"/>
    <property type="match status" value="1"/>
</dbReference>
<keyword evidence="1" id="KW-0472">Membrane</keyword>
<organism evidence="3 4">
    <name type="scientific">Bdellovibrio reynosensis</name>
    <dbReference type="NCBI Taxonomy" id="2835041"/>
    <lineage>
        <taxon>Bacteria</taxon>
        <taxon>Pseudomonadati</taxon>
        <taxon>Bdellovibrionota</taxon>
        <taxon>Bdellovibrionia</taxon>
        <taxon>Bdellovibrionales</taxon>
        <taxon>Pseudobdellovibrionaceae</taxon>
        <taxon>Bdellovibrio</taxon>
    </lineage>
</organism>
<evidence type="ECO:0000256" key="1">
    <source>
        <dbReference type="SAM" id="Phobius"/>
    </source>
</evidence>
<feature type="transmembrane region" description="Helical" evidence="1">
    <location>
        <begin position="29"/>
        <end position="51"/>
    </location>
</feature>
<evidence type="ECO:0000313" key="3">
    <source>
        <dbReference type="EMBL" id="UOF02453.1"/>
    </source>
</evidence>
<dbReference type="PANTHER" id="PTHR15032:SF4">
    <property type="entry name" value="N-ACYL-PHOSPHATIDYLETHANOLAMINE-HYDROLYZING PHOSPHOLIPASE D"/>
    <property type="match status" value="1"/>
</dbReference>
<keyword evidence="1" id="KW-0812">Transmembrane</keyword>
<dbReference type="EMBL" id="CP093442">
    <property type="protein sequence ID" value="UOF02453.1"/>
    <property type="molecule type" value="Genomic_DNA"/>
</dbReference>
<feature type="domain" description="Metallo-beta-lactamase" evidence="2">
    <location>
        <begin position="146"/>
        <end position="340"/>
    </location>
</feature>
<dbReference type="InterPro" id="IPR001279">
    <property type="entry name" value="Metallo-B-lactamas"/>
</dbReference>
<accession>A0ABY4CBV2</accession>
<keyword evidence="1" id="KW-1133">Transmembrane helix</keyword>
<gene>
    <name evidence="3" type="ORF">MNR06_05755</name>
</gene>
<keyword evidence="4" id="KW-1185">Reference proteome</keyword>
<reference evidence="3" key="1">
    <citation type="submission" date="2022-03" db="EMBL/GenBank/DDBJ databases">
        <title>Genome Identification and Characterization of new species Bdellovibrio reynosense LBG001 sp. nov. from a Mexico soil sample.</title>
        <authorList>
            <person name="Camilli A."/>
            <person name="Ajao Y."/>
            <person name="Guo X."/>
        </authorList>
    </citation>
    <scope>NUCLEOTIDE SEQUENCE</scope>
    <source>
        <strain evidence="3">LBG001</strain>
    </source>
</reference>
<sequence>MLFERILAFYGHQNIISTMTIQRKIKRRIIIAISILVGLILLLAVTAFFIFRMPAFGGSFEGRRLERMKSSPEYQDGRFENSPKQNTDNSLIKNFKLYRQGFVREPEFEIPVNKIHPNSLQKAAAPGFRVNWFGHATVLSEMDGVRFMTDPVLSERASPFKSVGPKRFHPTPIPLNDMSGIDFVVVSHDHYDHLDMETVKYLAKQATHFFVGLGVGAHLEKWGIPAEQIHEMDWWDEFTFRGLKIICTPARHYSGRKAMDNSTLWASWIVKSPNHSVYFSGDTGYAGHFADIRKKYGPIDISFMKVGAYGETWLDIHMDPESAVLAHKDLEAKIMLPVHWATFDLSYHAWEEPILRTLSAAKSKNAEVITPEVGEWFEFGKPFINHNWYQKK</sequence>
<dbReference type="SUPFAM" id="SSF56281">
    <property type="entry name" value="Metallo-hydrolase/oxidoreductase"/>
    <property type="match status" value="1"/>
</dbReference>
<proteinExistence type="predicted"/>
<dbReference type="PANTHER" id="PTHR15032">
    <property type="entry name" value="N-ACYL-PHOSPHATIDYLETHANOLAMINE-HYDROLYZING PHOSPHOLIPASE D"/>
    <property type="match status" value="1"/>
</dbReference>
<dbReference type="InterPro" id="IPR036866">
    <property type="entry name" value="RibonucZ/Hydroxyglut_hydro"/>
</dbReference>
<dbReference type="Gene3D" id="3.60.15.10">
    <property type="entry name" value="Ribonuclease Z/Hydroxyacylglutathione hydrolase-like"/>
    <property type="match status" value="1"/>
</dbReference>
<evidence type="ECO:0000313" key="4">
    <source>
        <dbReference type="Proteomes" id="UP000830116"/>
    </source>
</evidence>
<name>A0ABY4CBV2_9BACT</name>
<protein>
    <submittedName>
        <fullName evidence="3">MBL fold metallo-hydrolase</fullName>
    </submittedName>
</protein>
<dbReference type="Proteomes" id="UP000830116">
    <property type="component" value="Chromosome"/>
</dbReference>